<feature type="region of interest" description="Disordered" evidence="1">
    <location>
        <begin position="64"/>
        <end position="86"/>
    </location>
</feature>
<sequence length="101" mass="11420">MEPCRKDDRQAGYKIIGDFLAENRPEAITLRVKDDGTGKGHTISLQRNLDGKTYTVIDTSQSKINGTQFDPENFENSELGNAQSESNPYKEFLPKAYDYVK</sequence>
<comment type="caution">
    <text evidence="2">The sequence shown here is derived from an EMBL/GenBank/DDBJ whole genome shotgun (WGS) entry which is preliminary data.</text>
</comment>
<keyword evidence="3" id="KW-1185">Reference proteome</keyword>
<dbReference type="STRING" id="1218599.LEP1GSC195_1860"/>
<dbReference type="OrthoDB" id="26870at2"/>
<evidence type="ECO:0000313" key="3">
    <source>
        <dbReference type="Proteomes" id="UP000013984"/>
    </source>
</evidence>
<organism evidence="2 3">
    <name type="scientific">Leptospira wolbachii serovar Codice str. CDC</name>
    <dbReference type="NCBI Taxonomy" id="1218599"/>
    <lineage>
        <taxon>Bacteria</taxon>
        <taxon>Pseudomonadati</taxon>
        <taxon>Spirochaetota</taxon>
        <taxon>Spirochaetia</taxon>
        <taxon>Leptospirales</taxon>
        <taxon>Leptospiraceae</taxon>
        <taxon>Leptospira</taxon>
    </lineage>
</organism>
<evidence type="ECO:0000313" key="2">
    <source>
        <dbReference type="EMBL" id="EOQ95254.1"/>
    </source>
</evidence>
<reference evidence="2" key="1">
    <citation type="submission" date="2013-04" db="EMBL/GenBank/DDBJ databases">
        <authorList>
            <person name="Harkins D.M."/>
            <person name="Durkin A.S."/>
            <person name="Brinkac L.M."/>
            <person name="Haft D.H."/>
            <person name="Selengut J.D."/>
            <person name="Sanka R."/>
            <person name="DePew J."/>
            <person name="Purushe J."/>
            <person name="Galloway R.L."/>
            <person name="Vinetz J.M."/>
            <person name="Sutton G.G."/>
            <person name="Nierman W.C."/>
            <person name="Fouts D.E."/>
        </authorList>
    </citation>
    <scope>NUCLEOTIDE SEQUENCE [LARGE SCALE GENOMIC DNA]</scope>
    <source>
        <strain evidence="2">CDC</strain>
    </source>
</reference>
<proteinExistence type="predicted"/>
<dbReference type="AlphaFoldDB" id="R8ZZV1"/>
<protein>
    <submittedName>
        <fullName evidence="2">Uncharacterized protein</fullName>
    </submittedName>
</protein>
<gene>
    <name evidence="2" type="ORF">LEP1GSC195_1860</name>
</gene>
<evidence type="ECO:0000256" key="1">
    <source>
        <dbReference type="SAM" id="MobiDB-lite"/>
    </source>
</evidence>
<accession>R8ZZV1</accession>
<dbReference type="EMBL" id="AOGZ02000014">
    <property type="protein sequence ID" value="EOQ95254.1"/>
    <property type="molecule type" value="Genomic_DNA"/>
</dbReference>
<name>R8ZZV1_9LEPT</name>
<dbReference type="Proteomes" id="UP000013984">
    <property type="component" value="Unassembled WGS sequence"/>
</dbReference>
<dbReference type="RefSeq" id="WP_015680642.1">
    <property type="nucleotide sequence ID" value="NZ_AOGZ02000014.1"/>
</dbReference>